<dbReference type="SUPFAM" id="SSF47794">
    <property type="entry name" value="Rad51 N-terminal domain-like"/>
    <property type="match status" value="1"/>
</dbReference>
<dbReference type="STRING" id="65357.A0A024GPS9"/>
<dbReference type="InterPro" id="IPR032710">
    <property type="entry name" value="NTF2-like_dom_sf"/>
</dbReference>
<dbReference type="NCBIfam" id="NF003301">
    <property type="entry name" value="PRK04301.1"/>
    <property type="match status" value="1"/>
</dbReference>
<dbReference type="Proteomes" id="UP000053237">
    <property type="component" value="Unassembled WGS sequence"/>
</dbReference>
<dbReference type="GO" id="GO:0003697">
    <property type="term" value="F:single-stranded DNA binding"/>
    <property type="evidence" value="ECO:0007669"/>
    <property type="project" value="TreeGrafter"/>
</dbReference>
<dbReference type="Gene3D" id="3.10.450.240">
    <property type="match status" value="1"/>
</dbReference>
<dbReference type="Gene3D" id="1.10.150.20">
    <property type="entry name" value="5' to 3' exonuclease, C-terminal subdomain"/>
    <property type="match status" value="1"/>
</dbReference>
<accession>A0A024GPS9</accession>
<keyword evidence="1 4" id="KW-0547">Nucleotide-binding</keyword>
<dbReference type="SMART" id="SM00978">
    <property type="entry name" value="Tim44"/>
    <property type="match status" value="1"/>
</dbReference>
<sequence>MQQMMRLCRRSIPLHRSSQTVFISESQKVLKKSRLYFFQIDQKYLSNVSKESSQSIGEQNDEKSEYESTKSNKGASDQKVSDGYESVGTFAKTFFTAAKSYKDSILRNTINSKTFQEEWKEAVKEVFGAKEKRSIDEALSSTKRQSYSSPTKSSQEEEEYTGTSALVVVKEQDSAWQKISARFREAPIIQSILDAAKKAARTEAGRNVGTKAKKAKEKLDDAREEVLEFWETSQNPWIYRLSSLYDGFFGETSMGIAIREIRRAEPDFILEQWKEDIAEFVLPGVLDAFLKGQSRNLKKWFGEAAYNRINIAIRERKSEGLVMDPNVLEIDNVDVIEASAEDKQAPIILVRFRSQQINCIRNREGEIVEGAEDEVLAYYYIFAFQRQYDESTERLRWRIVDVHMQRGGKHSTSLLYPMWRGPDTRIFILEFMAGTRAERQSRIHSAASQAAVAAIVEDTDGEEEEEEELRSFAPIDLLQDAGINAADIAKLKEDGFATIGQLFQVCHRRLLTVKGISEAKLEKLLQAGRKMAPERSGFVSANMLYMKNKQKTYITTGSKQLDQILGGGLETLSVTEVHGEFRTGKTQLCHTLCVTTQLPKAQGGGAGKVAYVDTEGTFRAIRVAEIASSRYNLDPSDVLENIIVARVYNHGLQMETVHKIGALFADPDQGPFKLLIVDSVTALFRVDFSGRGELSERQQRLNQHLIQLIKLAEEFNIAVLVVNQVMADPGANAMFGPVIRPIGGHVMSHAVHTRIFMKKGRGETRICKIIDSPCMPEAECLIQLCAGGVADADE</sequence>
<dbReference type="GO" id="GO:0003690">
    <property type="term" value="F:double-stranded DNA binding"/>
    <property type="evidence" value="ECO:0007669"/>
    <property type="project" value="TreeGrafter"/>
</dbReference>
<evidence type="ECO:0000256" key="3">
    <source>
        <dbReference type="ARBA" id="ARBA00023125"/>
    </source>
</evidence>
<dbReference type="InParanoid" id="A0A024GPS9"/>
<protein>
    <recommendedName>
        <fullName evidence="10">RecA family profile 1 domain-containing protein</fullName>
    </recommendedName>
</protein>
<dbReference type="InterPro" id="IPR003593">
    <property type="entry name" value="AAA+_ATPase"/>
</dbReference>
<dbReference type="SUPFAM" id="SSF52540">
    <property type="entry name" value="P-loop containing nucleoside triphosphate hydrolases"/>
    <property type="match status" value="1"/>
</dbReference>
<dbReference type="InterPro" id="IPR020587">
    <property type="entry name" value="RecA_monomer-monomer_interface"/>
</dbReference>
<dbReference type="FunFam" id="3.40.50.300:FF:002052">
    <property type="entry name" value="DNA repair protein RAD51 homolog"/>
    <property type="match status" value="1"/>
</dbReference>
<keyword evidence="3" id="KW-0238">DNA-binding</keyword>
<gene>
    <name evidence="8" type="ORF">BN9_096790</name>
</gene>
<dbReference type="EMBL" id="CAIX01000232">
    <property type="protein sequence ID" value="CCI48541.1"/>
    <property type="molecule type" value="Genomic_DNA"/>
</dbReference>
<dbReference type="GO" id="GO:0006312">
    <property type="term" value="P:mitotic recombination"/>
    <property type="evidence" value="ECO:0007669"/>
    <property type="project" value="TreeGrafter"/>
</dbReference>
<dbReference type="SUPFAM" id="SSF54427">
    <property type="entry name" value="NTF2-like"/>
    <property type="match status" value="1"/>
</dbReference>
<dbReference type="PROSITE" id="PS50163">
    <property type="entry name" value="RECA_3"/>
    <property type="match status" value="1"/>
</dbReference>
<name>A0A024GPS9_9STRA</name>
<evidence type="ECO:0000259" key="6">
    <source>
        <dbReference type="PROSITE" id="PS50162"/>
    </source>
</evidence>
<dbReference type="PANTHER" id="PTHR22942">
    <property type="entry name" value="RECA/RAD51/RADA DNA STRAND-PAIRING FAMILY MEMBER"/>
    <property type="match status" value="1"/>
</dbReference>
<dbReference type="Pfam" id="PF04280">
    <property type="entry name" value="Tim44"/>
    <property type="match status" value="1"/>
</dbReference>
<dbReference type="GO" id="GO:0140664">
    <property type="term" value="F:ATP-dependent DNA damage sensor activity"/>
    <property type="evidence" value="ECO:0007669"/>
    <property type="project" value="InterPro"/>
</dbReference>
<feature type="domain" description="RecA family profile 2" evidence="7">
    <location>
        <begin position="732"/>
        <end position="794"/>
    </location>
</feature>
<keyword evidence="2 4" id="KW-0067">ATP-binding</keyword>
<evidence type="ECO:0000256" key="1">
    <source>
        <dbReference type="ARBA" id="ARBA00022741"/>
    </source>
</evidence>
<dbReference type="InterPro" id="IPR020588">
    <property type="entry name" value="RecA_ATP-bd"/>
</dbReference>
<keyword evidence="9" id="KW-1185">Reference proteome</keyword>
<dbReference type="InterPro" id="IPR027417">
    <property type="entry name" value="P-loop_NTPase"/>
</dbReference>
<evidence type="ECO:0000313" key="9">
    <source>
        <dbReference type="Proteomes" id="UP000053237"/>
    </source>
</evidence>
<feature type="region of interest" description="Disordered" evidence="5">
    <location>
        <begin position="50"/>
        <end position="81"/>
    </location>
</feature>
<evidence type="ECO:0008006" key="10">
    <source>
        <dbReference type="Google" id="ProtNLM"/>
    </source>
</evidence>
<evidence type="ECO:0000256" key="2">
    <source>
        <dbReference type="ARBA" id="ARBA00022840"/>
    </source>
</evidence>
<dbReference type="GO" id="GO:0000150">
    <property type="term" value="F:DNA strand exchange activity"/>
    <property type="evidence" value="ECO:0007669"/>
    <property type="project" value="TreeGrafter"/>
</dbReference>
<evidence type="ECO:0000313" key="8">
    <source>
        <dbReference type="EMBL" id="CCI48541.1"/>
    </source>
</evidence>
<evidence type="ECO:0000256" key="4">
    <source>
        <dbReference type="RuleBase" id="RU003422"/>
    </source>
</evidence>
<feature type="region of interest" description="Disordered" evidence="5">
    <location>
        <begin position="137"/>
        <end position="161"/>
    </location>
</feature>
<dbReference type="Gene3D" id="3.40.50.300">
    <property type="entry name" value="P-loop containing nucleotide triphosphate hydrolases"/>
    <property type="match status" value="1"/>
</dbReference>
<dbReference type="GO" id="GO:0000730">
    <property type="term" value="P:DNA recombinase assembly"/>
    <property type="evidence" value="ECO:0007669"/>
    <property type="project" value="TreeGrafter"/>
</dbReference>
<comment type="similarity">
    <text evidence="4">Belongs to the RecA family.</text>
</comment>
<dbReference type="OrthoDB" id="10265990at2759"/>
<dbReference type="InterPro" id="IPR010995">
    <property type="entry name" value="DNA_repair_Rad51/TF_NusA_a-hlx"/>
</dbReference>
<dbReference type="SMART" id="SM00382">
    <property type="entry name" value="AAA"/>
    <property type="match status" value="1"/>
</dbReference>
<dbReference type="Pfam" id="PF08423">
    <property type="entry name" value="Rad51"/>
    <property type="match status" value="1"/>
</dbReference>
<dbReference type="InterPro" id="IPR007379">
    <property type="entry name" value="Tim44-like_dom"/>
</dbReference>
<reference evidence="8 9" key="1">
    <citation type="submission" date="2012-05" db="EMBL/GenBank/DDBJ databases">
        <title>Recombination and specialization in a pathogen metapopulation.</title>
        <authorList>
            <person name="Gardiner A."/>
            <person name="Kemen E."/>
            <person name="Schultz-Larsen T."/>
            <person name="MacLean D."/>
            <person name="Van Oosterhout C."/>
            <person name="Jones J.D.G."/>
        </authorList>
    </citation>
    <scope>NUCLEOTIDE SEQUENCE [LARGE SCALE GENOMIC DNA]</scope>
    <source>
        <strain evidence="8 9">Ac Nc2</strain>
    </source>
</reference>
<dbReference type="InterPro" id="IPR013632">
    <property type="entry name" value="Rad51_C"/>
</dbReference>
<dbReference type="PROSITE" id="PS50162">
    <property type="entry name" value="RECA_2"/>
    <property type="match status" value="1"/>
</dbReference>
<feature type="compositionally biased region" description="Basic and acidic residues" evidence="5">
    <location>
        <begin position="60"/>
        <end position="70"/>
    </location>
</feature>
<organism evidence="8 9">
    <name type="scientific">Albugo candida</name>
    <dbReference type="NCBI Taxonomy" id="65357"/>
    <lineage>
        <taxon>Eukaryota</taxon>
        <taxon>Sar</taxon>
        <taxon>Stramenopiles</taxon>
        <taxon>Oomycota</taxon>
        <taxon>Peronosporomycetes</taxon>
        <taxon>Albuginales</taxon>
        <taxon>Albuginaceae</taxon>
        <taxon>Albugo</taxon>
    </lineage>
</organism>
<dbReference type="GO" id="GO:0042148">
    <property type="term" value="P:DNA strand invasion"/>
    <property type="evidence" value="ECO:0007669"/>
    <property type="project" value="TreeGrafter"/>
</dbReference>
<evidence type="ECO:0000259" key="7">
    <source>
        <dbReference type="PROSITE" id="PS50163"/>
    </source>
</evidence>
<feature type="compositionally biased region" description="Polar residues" evidence="5">
    <location>
        <begin position="139"/>
        <end position="153"/>
    </location>
</feature>
<feature type="domain" description="RecA family profile 1" evidence="6">
    <location>
        <begin position="550"/>
        <end position="725"/>
    </location>
</feature>
<evidence type="ECO:0000256" key="5">
    <source>
        <dbReference type="SAM" id="MobiDB-lite"/>
    </source>
</evidence>
<dbReference type="AlphaFoldDB" id="A0A024GPS9"/>
<dbReference type="GO" id="GO:0005524">
    <property type="term" value="F:ATP binding"/>
    <property type="evidence" value="ECO:0007669"/>
    <property type="project" value="UniProtKB-KW"/>
</dbReference>
<comment type="caution">
    <text evidence="8">The sequence shown here is derived from an EMBL/GenBank/DDBJ whole genome shotgun (WGS) entry which is preliminary data.</text>
</comment>
<dbReference type="PANTHER" id="PTHR22942:SF30">
    <property type="entry name" value="MEIOTIC RECOMBINATION PROTEIN DMC1_LIM15 HOMOLOG"/>
    <property type="match status" value="1"/>
</dbReference>
<proteinExistence type="inferred from homology"/>